<proteinExistence type="predicted"/>
<dbReference type="PANTHER" id="PTHR43711">
    <property type="entry name" value="TWO-COMPONENT HISTIDINE KINASE"/>
    <property type="match status" value="1"/>
</dbReference>
<keyword evidence="10" id="KW-0902">Two-component regulatory system</keyword>
<dbReference type="SMART" id="SM00304">
    <property type="entry name" value="HAMP"/>
    <property type="match status" value="1"/>
</dbReference>
<dbReference type="Pfam" id="PF00672">
    <property type="entry name" value="HAMP"/>
    <property type="match status" value="1"/>
</dbReference>
<keyword evidence="4" id="KW-1003">Cell membrane</keyword>
<accession>A0ABW5A253</accession>
<evidence type="ECO:0000256" key="3">
    <source>
        <dbReference type="ARBA" id="ARBA00012438"/>
    </source>
</evidence>
<dbReference type="CDD" id="cd16922">
    <property type="entry name" value="HATPase_EvgS-ArcB-TorS-like"/>
    <property type="match status" value="1"/>
</dbReference>
<dbReference type="GO" id="GO:0016301">
    <property type="term" value="F:kinase activity"/>
    <property type="evidence" value="ECO:0007669"/>
    <property type="project" value="UniProtKB-KW"/>
</dbReference>
<dbReference type="PROSITE" id="PS50109">
    <property type="entry name" value="HIS_KIN"/>
    <property type="match status" value="1"/>
</dbReference>
<dbReference type="Gene3D" id="1.10.8.500">
    <property type="entry name" value="HAMP domain in histidine kinase"/>
    <property type="match status" value="1"/>
</dbReference>
<keyword evidence="9" id="KW-0067">ATP-binding</keyword>
<name>A0ABW5A253_9BACL</name>
<dbReference type="Gene3D" id="3.30.450.20">
    <property type="entry name" value="PAS domain"/>
    <property type="match status" value="1"/>
</dbReference>
<dbReference type="PROSITE" id="PS50885">
    <property type="entry name" value="HAMP"/>
    <property type="match status" value="1"/>
</dbReference>
<dbReference type="SUPFAM" id="SSF47384">
    <property type="entry name" value="Homodimeric domain of signal transducing histidine kinase"/>
    <property type="match status" value="1"/>
</dbReference>
<keyword evidence="12" id="KW-0812">Transmembrane</keyword>
<dbReference type="CDD" id="cd06225">
    <property type="entry name" value="HAMP"/>
    <property type="match status" value="1"/>
</dbReference>
<evidence type="ECO:0000256" key="5">
    <source>
        <dbReference type="ARBA" id="ARBA00022553"/>
    </source>
</evidence>
<dbReference type="InterPro" id="IPR036890">
    <property type="entry name" value="HATPase_C_sf"/>
</dbReference>
<feature type="transmembrane region" description="Helical" evidence="12">
    <location>
        <begin position="162"/>
        <end position="183"/>
    </location>
</feature>
<evidence type="ECO:0000256" key="2">
    <source>
        <dbReference type="ARBA" id="ARBA00004651"/>
    </source>
</evidence>
<evidence type="ECO:0000256" key="1">
    <source>
        <dbReference type="ARBA" id="ARBA00000085"/>
    </source>
</evidence>
<evidence type="ECO:0000256" key="6">
    <source>
        <dbReference type="ARBA" id="ARBA00022679"/>
    </source>
</evidence>
<dbReference type="InterPro" id="IPR003594">
    <property type="entry name" value="HATPase_dom"/>
</dbReference>
<keyword evidence="7" id="KW-0547">Nucleotide-binding</keyword>
<evidence type="ECO:0000256" key="12">
    <source>
        <dbReference type="SAM" id="Phobius"/>
    </source>
</evidence>
<keyword evidence="16" id="KW-1185">Reference proteome</keyword>
<evidence type="ECO:0000256" key="7">
    <source>
        <dbReference type="ARBA" id="ARBA00022741"/>
    </source>
</evidence>
<dbReference type="Pfam" id="PF00512">
    <property type="entry name" value="HisKA"/>
    <property type="match status" value="1"/>
</dbReference>
<feature type="domain" description="HAMP" evidence="14">
    <location>
        <begin position="184"/>
        <end position="236"/>
    </location>
</feature>
<dbReference type="InterPro" id="IPR003661">
    <property type="entry name" value="HisK_dim/P_dom"/>
</dbReference>
<protein>
    <recommendedName>
        <fullName evidence="3">histidine kinase</fullName>
        <ecNumber evidence="3">2.7.13.3</ecNumber>
    </recommendedName>
</protein>
<organism evidence="15 16">
    <name type="scientific">Tumebacillus lipolyticus</name>
    <dbReference type="NCBI Taxonomy" id="1280370"/>
    <lineage>
        <taxon>Bacteria</taxon>
        <taxon>Bacillati</taxon>
        <taxon>Bacillota</taxon>
        <taxon>Bacilli</taxon>
        <taxon>Bacillales</taxon>
        <taxon>Alicyclobacillaceae</taxon>
        <taxon>Tumebacillus</taxon>
    </lineage>
</organism>
<dbReference type="InterPro" id="IPR050736">
    <property type="entry name" value="Sensor_HK_Regulatory"/>
</dbReference>
<dbReference type="SUPFAM" id="SSF55874">
    <property type="entry name" value="ATPase domain of HSP90 chaperone/DNA topoisomerase II/histidine kinase"/>
    <property type="match status" value="1"/>
</dbReference>
<keyword evidence="11 12" id="KW-0472">Membrane</keyword>
<comment type="caution">
    <text evidence="15">The sequence shown here is derived from an EMBL/GenBank/DDBJ whole genome shotgun (WGS) entry which is preliminary data.</text>
</comment>
<dbReference type="Proteomes" id="UP001597343">
    <property type="component" value="Unassembled WGS sequence"/>
</dbReference>
<dbReference type="InterPro" id="IPR005467">
    <property type="entry name" value="His_kinase_dom"/>
</dbReference>
<dbReference type="EMBL" id="JBHUIO010000011">
    <property type="protein sequence ID" value="MFD2171661.1"/>
    <property type="molecule type" value="Genomic_DNA"/>
</dbReference>
<sequence>MNIRRKVMGLQLLIFILVLVPLTLLVDHQVRDLYVDHLIDELNEESEKLRQLPVDDQQHHLQSIIADLAEVSVRDYLLLDQRGKVVISTLPAEITEELLDRDVVQRVLQGVTGTSTHPPSGMEDLFYFNAGPIKGTEGEVHGALLLFASMEPVNKALTEFRLMMGLLGTGALMLAAWLLYAMAGQMVAPLLKMKDVTGHLANRNYRVRVEVGGEDEVGQLSKSINELATRLQHHEERQQDFLADVTHELRTPLSYLQGYSQVLEENWVQDEEERKRYLALIVRETRRLKRLVSELTELSEIDADGLKVERVKTDFAEIVRLTEAKLLPAAEEKGIRLRVERRTAGSLLVIGDPDRLEQVLFNLLTNAISHTAEGEQIVLRYRVEKKELHVQVQDTGAGIPASDLPHIFDRFYRVEKSRNRERGGMGLGLAIAKGIIDRHGGQIWVESIEGSGTTFSFTLPLA</sequence>
<dbReference type="Pfam" id="PF02518">
    <property type="entry name" value="HATPase_c"/>
    <property type="match status" value="1"/>
</dbReference>
<dbReference type="PRINTS" id="PR00344">
    <property type="entry name" value="BCTRLSENSOR"/>
</dbReference>
<keyword evidence="8 15" id="KW-0418">Kinase</keyword>
<evidence type="ECO:0000256" key="4">
    <source>
        <dbReference type="ARBA" id="ARBA00022475"/>
    </source>
</evidence>
<reference evidence="16" key="1">
    <citation type="journal article" date="2019" name="Int. J. Syst. Evol. Microbiol.">
        <title>The Global Catalogue of Microorganisms (GCM) 10K type strain sequencing project: providing services to taxonomists for standard genome sequencing and annotation.</title>
        <authorList>
            <consortium name="The Broad Institute Genomics Platform"/>
            <consortium name="The Broad Institute Genome Sequencing Center for Infectious Disease"/>
            <person name="Wu L."/>
            <person name="Ma J."/>
        </authorList>
    </citation>
    <scope>NUCLEOTIDE SEQUENCE [LARGE SCALE GENOMIC DNA]</scope>
    <source>
        <strain evidence="16">CGMCC 1.13574</strain>
    </source>
</reference>
<dbReference type="SMART" id="SM00387">
    <property type="entry name" value="HATPase_c"/>
    <property type="match status" value="1"/>
</dbReference>
<dbReference type="CDD" id="cd00082">
    <property type="entry name" value="HisKA"/>
    <property type="match status" value="1"/>
</dbReference>
<evidence type="ECO:0000313" key="16">
    <source>
        <dbReference type="Proteomes" id="UP001597343"/>
    </source>
</evidence>
<dbReference type="InterPro" id="IPR036097">
    <property type="entry name" value="HisK_dim/P_sf"/>
</dbReference>
<evidence type="ECO:0000313" key="15">
    <source>
        <dbReference type="EMBL" id="MFD2171661.1"/>
    </source>
</evidence>
<dbReference type="Gene3D" id="3.30.565.10">
    <property type="entry name" value="Histidine kinase-like ATPase, C-terminal domain"/>
    <property type="match status" value="1"/>
</dbReference>
<dbReference type="SUPFAM" id="SSF158472">
    <property type="entry name" value="HAMP domain-like"/>
    <property type="match status" value="1"/>
</dbReference>
<evidence type="ECO:0000259" key="14">
    <source>
        <dbReference type="PROSITE" id="PS50885"/>
    </source>
</evidence>
<dbReference type="EC" id="2.7.13.3" evidence="3"/>
<dbReference type="Gene3D" id="1.10.287.130">
    <property type="match status" value="1"/>
</dbReference>
<keyword evidence="6" id="KW-0808">Transferase</keyword>
<dbReference type="RefSeq" id="WP_386048656.1">
    <property type="nucleotide sequence ID" value="NZ_JBHUIO010000011.1"/>
</dbReference>
<keyword evidence="5" id="KW-0597">Phosphoprotein</keyword>
<comment type="catalytic activity">
    <reaction evidence="1">
        <text>ATP + protein L-histidine = ADP + protein N-phospho-L-histidine.</text>
        <dbReference type="EC" id="2.7.13.3"/>
    </reaction>
</comment>
<comment type="subcellular location">
    <subcellularLocation>
        <location evidence="2">Cell membrane</location>
        <topology evidence="2">Multi-pass membrane protein</topology>
    </subcellularLocation>
</comment>
<evidence type="ECO:0000256" key="10">
    <source>
        <dbReference type="ARBA" id="ARBA00023012"/>
    </source>
</evidence>
<evidence type="ECO:0000256" key="8">
    <source>
        <dbReference type="ARBA" id="ARBA00022777"/>
    </source>
</evidence>
<dbReference type="PANTHER" id="PTHR43711:SF1">
    <property type="entry name" value="HISTIDINE KINASE 1"/>
    <property type="match status" value="1"/>
</dbReference>
<evidence type="ECO:0000256" key="9">
    <source>
        <dbReference type="ARBA" id="ARBA00022840"/>
    </source>
</evidence>
<dbReference type="InterPro" id="IPR003660">
    <property type="entry name" value="HAMP_dom"/>
</dbReference>
<evidence type="ECO:0000256" key="11">
    <source>
        <dbReference type="ARBA" id="ARBA00023136"/>
    </source>
</evidence>
<dbReference type="SMART" id="SM00388">
    <property type="entry name" value="HisKA"/>
    <property type="match status" value="1"/>
</dbReference>
<dbReference type="InterPro" id="IPR004358">
    <property type="entry name" value="Sig_transdc_His_kin-like_C"/>
</dbReference>
<gene>
    <name evidence="15" type="ORF">ACFSOY_17000</name>
</gene>
<feature type="domain" description="Histidine kinase" evidence="13">
    <location>
        <begin position="244"/>
        <end position="462"/>
    </location>
</feature>
<keyword evidence="12" id="KW-1133">Transmembrane helix</keyword>
<evidence type="ECO:0000259" key="13">
    <source>
        <dbReference type="PROSITE" id="PS50109"/>
    </source>
</evidence>